<dbReference type="PROSITE" id="PS51257">
    <property type="entry name" value="PROKAR_LIPOPROTEIN"/>
    <property type="match status" value="1"/>
</dbReference>
<evidence type="ECO:0000259" key="6">
    <source>
        <dbReference type="Pfam" id="PF25989"/>
    </source>
</evidence>
<dbReference type="Gene3D" id="2.40.420.20">
    <property type="match status" value="1"/>
</dbReference>
<evidence type="ECO:0000313" key="8">
    <source>
        <dbReference type="Proteomes" id="UP001519343"/>
    </source>
</evidence>
<dbReference type="InterPro" id="IPR058637">
    <property type="entry name" value="YknX-like_C"/>
</dbReference>
<dbReference type="InterPro" id="IPR059052">
    <property type="entry name" value="HH_YbhG-like"/>
</dbReference>
<dbReference type="Pfam" id="PF25989">
    <property type="entry name" value="YknX_C"/>
    <property type="match status" value="1"/>
</dbReference>
<dbReference type="EMBL" id="JAGGKT010000015">
    <property type="protein sequence ID" value="MBP1934023.1"/>
    <property type="molecule type" value="Genomic_DNA"/>
</dbReference>
<evidence type="ECO:0000256" key="1">
    <source>
        <dbReference type="ARBA" id="ARBA00009477"/>
    </source>
</evidence>
<proteinExistence type="inferred from homology"/>
<dbReference type="SUPFAM" id="SSF111369">
    <property type="entry name" value="HlyD-like secretion proteins"/>
    <property type="match status" value="2"/>
</dbReference>
<protein>
    <submittedName>
        <fullName evidence="7">Multidrug efflux pump subunit AcrA (Membrane-fusion protein)</fullName>
    </submittedName>
</protein>
<dbReference type="InterPro" id="IPR006143">
    <property type="entry name" value="RND_pump_MFP"/>
</dbReference>
<reference evidence="7 8" key="1">
    <citation type="submission" date="2021-03" db="EMBL/GenBank/DDBJ databases">
        <title>Genomic Encyclopedia of Type Strains, Phase IV (KMG-IV): sequencing the most valuable type-strain genomes for metagenomic binning, comparative biology and taxonomic classification.</title>
        <authorList>
            <person name="Goeker M."/>
        </authorList>
    </citation>
    <scope>NUCLEOTIDE SEQUENCE [LARGE SCALE GENOMIC DNA]</scope>
    <source>
        <strain evidence="7 8">DSM 24738</strain>
    </source>
</reference>
<name>A0ABS4GUS5_9BACL</name>
<dbReference type="PANTHER" id="PTHR30469">
    <property type="entry name" value="MULTIDRUG RESISTANCE PROTEIN MDTA"/>
    <property type="match status" value="1"/>
</dbReference>
<feature type="domain" description="YbhG-like alpha-helical hairpin" evidence="5">
    <location>
        <begin position="96"/>
        <end position="221"/>
    </location>
</feature>
<dbReference type="PANTHER" id="PTHR30469:SF38">
    <property type="entry name" value="HLYD FAMILY SECRETION PROTEIN"/>
    <property type="match status" value="1"/>
</dbReference>
<dbReference type="Pfam" id="PF25881">
    <property type="entry name" value="HH_YBHG"/>
    <property type="match status" value="1"/>
</dbReference>
<evidence type="ECO:0000256" key="2">
    <source>
        <dbReference type="SAM" id="Coils"/>
    </source>
</evidence>
<keyword evidence="4" id="KW-0732">Signal</keyword>
<organism evidence="7 8">
    <name type="scientific">Ammoniphilus resinae</name>
    <dbReference type="NCBI Taxonomy" id="861532"/>
    <lineage>
        <taxon>Bacteria</taxon>
        <taxon>Bacillati</taxon>
        <taxon>Bacillota</taxon>
        <taxon>Bacilli</taxon>
        <taxon>Bacillales</taxon>
        <taxon>Paenibacillaceae</taxon>
        <taxon>Aneurinibacillus group</taxon>
        <taxon>Ammoniphilus</taxon>
    </lineage>
</organism>
<dbReference type="Gene3D" id="2.40.50.100">
    <property type="match status" value="2"/>
</dbReference>
<dbReference type="Gene3D" id="2.40.30.170">
    <property type="match status" value="1"/>
</dbReference>
<evidence type="ECO:0000256" key="4">
    <source>
        <dbReference type="SAM" id="SignalP"/>
    </source>
</evidence>
<comment type="caution">
    <text evidence="7">The sequence shown here is derived from an EMBL/GenBank/DDBJ whole genome shotgun (WGS) entry which is preliminary data.</text>
</comment>
<feature type="domain" description="YknX-like C-terminal permuted SH3-like" evidence="6">
    <location>
        <begin position="340"/>
        <end position="406"/>
    </location>
</feature>
<comment type="similarity">
    <text evidence="1">Belongs to the membrane fusion protein (MFP) (TC 8.A.1) family.</text>
</comment>
<accession>A0ABS4GUS5</accession>
<feature type="region of interest" description="Disordered" evidence="3">
    <location>
        <begin position="404"/>
        <end position="424"/>
    </location>
</feature>
<gene>
    <name evidence="7" type="ORF">J2Z37_004040</name>
</gene>
<sequence length="424" mass="45764">MRKRASAVFATLLLVGVAGALGGCSESKEVSFAGSEAKVVETTEVNQKTITQVTELSGTLEASERTQVAFEVAGRIVKLDREQGEKINQGDVLGKLDDTDYQLSLQRATTGVDQAKAALEKVQNGARAQEVEQAKLGLQRAQLNYEKAMEDQGKYEQLYQSGAVSKDTLDTMALKAELAERDLKNAEEGLSMIMEGARPEDKETTKSVYEQNLILKEQAEKTLQKTVLKSPVSGTIITKFASEGQLINPGTPIYEVGDVNQLKVILPVPDREIADWSIGDQVELKLYEDAKKGTVAQIYPATNQGTGTIGIEVKVDNQDRKWFVGQVVKATHEKKGAKGLFVPVSAVVSTGGKQPFVFLVKDQKAHKQLVEIGELVDNQLQILSGLTEGDIVVAKGADRLFDGDTLQTQTQSSPIPEAGGGSGK</sequence>
<keyword evidence="8" id="KW-1185">Reference proteome</keyword>
<feature type="signal peptide" evidence="4">
    <location>
        <begin position="1"/>
        <end position="20"/>
    </location>
</feature>
<evidence type="ECO:0000256" key="3">
    <source>
        <dbReference type="SAM" id="MobiDB-lite"/>
    </source>
</evidence>
<keyword evidence="2" id="KW-0175">Coiled coil</keyword>
<dbReference type="NCBIfam" id="TIGR01730">
    <property type="entry name" value="RND_mfp"/>
    <property type="match status" value="1"/>
</dbReference>
<feature type="chain" id="PRO_5047251391" evidence="4">
    <location>
        <begin position="21"/>
        <end position="424"/>
    </location>
</feature>
<dbReference type="Gene3D" id="1.10.287.470">
    <property type="entry name" value="Helix hairpin bin"/>
    <property type="match status" value="2"/>
</dbReference>
<evidence type="ECO:0000259" key="5">
    <source>
        <dbReference type="Pfam" id="PF25881"/>
    </source>
</evidence>
<dbReference type="Proteomes" id="UP001519343">
    <property type="component" value="Unassembled WGS sequence"/>
</dbReference>
<evidence type="ECO:0000313" key="7">
    <source>
        <dbReference type="EMBL" id="MBP1934023.1"/>
    </source>
</evidence>
<feature type="compositionally biased region" description="Polar residues" evidence="3">
    <location>
        <begin position="405"/>
        <end position="414"/>
    </location>
</feature>
<feature type="coiled-coil region" evidence="2">
    <location>
        <begin position="112"/>
        <end position="189"/>
    </location>
</feature>
<dbReference type="RefSeq" id="WP_209812032.1">
    <property type="nucleotide sequence ID" value="NZ_JAGGKT010000015.1"/>
</dbReference>